<organism evidence="2 3">
    <name type="scientific">Helianthus annuus</name>
    <name type="common">Common sunflower</name>
    <dbReference type="NCBI Taxonomy" id="4232"/>
    <lineage>
        <taxon>Eukaryota</taxon>
        <taxon>Viridiplantae</taxon>
        <taxon>Streptophyta</taxon>
        <taxon>Embryophyta</taxon>
        <taxon>Tracheophyta</taxon>
        <taxon>Spermatophyta</taxon>
        <taxon>Magnoliopsida</taxon>
        <taxon>eudicotyledons</taxon>
        <taxon>Gunneridae</taxon>
        <taxon>Pentapetalae</taxon>
        <taxon>asterids</taxon>
        <taxon>campanulids</taxon>
        <taxon>Asterales</taxon>
        <taxon>Asteraceae</taxon>
        <taxon>Asteroideae</taxon>
        <taxon>Heliantheae alliance</taxon>
        <taxon>Heliantheae</taxon>
        <taxon>Helianthus</taxon>
    </lineage>
</organism>
<feature type="region of interest" description="Disordered" evidence="1">
    <location>
        <begin position="1"/>
        <end position="21"/>
    </location>
</feature>
<comment type="caution">
    <text evidence="2">The sequence shown here is derived from an EMBL/GenBank/DDBJ whole genome shotgun (WGS) entry which is preliminary data.</text>
</comment>
<proteinExistence type="predicted"/>
<feature type="compositionally biased region" description="Low complexity" evidence="1">
    <location>
        <begin position="1"/>
        <end position="17"/>
    </location>
</feature>
<dbReference type="PANTHER" id="PTHR34287">
    <property type="entry name" value="OS06G0551500 PROTEIN-RELATED"/>
    <property type="match status" value="1"/>
</dbReference>
<sequence>MSEYSSSSSTTTDISSSYRFSNHSCSCSFAVQIVSKSMSDRLLNKFVDTSEFNFDYKQSGLWSPPVPPPKFFLNSPAGFICSVDEMLKRLHSIRETKISRFKRFLSCCFDV</sequence>
<evidence type="ECO:0000313" key="3">
    <source>
        <dbReference type="Proteomes" id="UP000215914"/>
    </source>
</evidence>
<gene>
    <name evidence="2" type="ORF">HanXRQr2_Chr10g0450471</name>
</gene>
<dbReference type="EMBL" id="MNCJ02000325">
    <property type="protein sequence ID" value="KAF5787233.1"/>
    <property type="molecule type" value="Genomic_DNA"/>
</dbReference>
<reference evidence="2" key="1">
    <citation type="journal article" date="2017" name="Nature">
        <title>The sunflower genome provides insights into oil metabolism, flowering and Asterid evolution.</title>
        <authorList>
            <person name="Badouin H."/>
            <person name="Gouzy J."/>
            <person name="Grassa C.J."/>
            <person name="Murat F."/>
            <person name="Staton S.E."/>
            <person name="Cottret L."/>
            <person name="Lelandais-Briere C."/>
            <person name="Owens G.L."/>
            <person name="Carrere S."/>
            <person name="Mayjonade B."/>
            <person name="Legrand L."/>
            <person name="Gill N."/>
            <person name="Kane N.C."/>
            <person name="Bowers J.E."/>
            <person name="Hubner S."/>
            <person name="Bellec A."/>
            <person name="Berard A."/>
            <person name="Berges H."/>
            <person name="Blanchet N."/>
            <person name="Boniface M.C."/>
            <person name="Brunel D."/>
            <person name="Catrice O."/>
            <person name="Chaidir N."/>
            <person name="Claudel C."/>
            <person name="Donnadieu C."/>
            <person name="Faraut T."/>
            <person name="Fievet G."/>
            <person name="Helmstetter N."/>
            <person name="King M."/>
            <person name="Knapp S.J."/>
            <person name="Lai Z."/>
            <person name="Le Paslier M.C."/>
            <person name="Lippi Y."/>
            <person name="Lorenzon L."/>
            <person name="Mandel J.R."/>
            <person name="Marage G."/>
            <person name="Marchand G."/>
            <person name="Marquand E."/>
            <person name="Bret-Mestries E."/>
            <person name="Morien E."/>
            <person name="Nambeesan S."/>
            <person name="Nguyen T."/>
            <person name="Pegot-Espagnet P."/>
            <person name="Pouilly N."/>
            <person name="Raftis F."/>
            <person name="Sallet E."/>
            <person name="Schiex T."/>
            <person name="Thomas J."/>
            <person name="Vandecasteele C."/>
            <person name="Vares D."/>
            <person name="Vear F."/>
            <person name="Vautrin S."/>
            <person name="Crespi M."/>
            <person name="Mangin B."/>
            <person name="Burke J.M."/>
            <person name="Salse J."/>
            <person name="Munos S."/>
            <person name="Vincourt P."/>
            <person name="Rieseberg L.H."/>
            <person name="Langlade N.B."/>
        </authorList>
    </citation>
    <scope>NUCLEOTIDE SEQUENCE</scope>
    <source>
        <tissue evidence="2">Leaves</tissue>
    </source>
</reference>
<accession>A0A9K3HYE1</accession>
<dbReference type="Proteomes" id="UP000215914">
    <property type="component" value="Unassembled WGS sequence"/>
</dbReference>
<name>A0A9K3HYE1_HELAN</name>
<keyword evidence="3" id="KW-1185">Reference proteome</keyword>
<protein>
    <submittedName>
        <fullName evidence="2">Uncharacterized protein</fullName>
    </submittedName>
</protein>
<dbReference type="Gramene" id="mRNA:HanXRQr2_Chr10g0450471">
    <property type="protein sequence ID" value="CDS:HanXRQr2_Chr10g0450471.1"/>
    <property type="gene ID" value="HanXRQr2_Chr10g0450471"/>
</dbReference>
<dbReference type="PANTHER" id="PTHR34287:SF2">
    <property type="match status" value="1"/>
</dbReference>
<evidence type="ECO:0000256" key="1">
    <source>
        <dbReference type="SAM" id="MobiDB-lite"/>
    </source>
</evidence>
<dbReference type="AlphaFoldDB" id="A0A9K3HYE1"/>
<evidence type="ECO:0000313" key="2">
    <source>
        <dbReference type="EMBL" id="KAF5787233.1"/>
    </source>
</evidence>
<reference evidence="2" key="2">
    <citation type="submission" date="2020-06" db="EMBL/GenBank/DDBJ databases">
        <title>Helianthus annuus Genome sequencing and assembly Release 2.</title>
        <authorList>
            <person name="Gouzy J."/>
            <person name="Langlade N."/>
            <person name="Munos S."/>
        </authorList>
    </citation>
    <scope>NUCLEOTIDE SEQUENCE</scope>
    <source>
        <tissue evidence="2">Leaves</tissue>
    </source>
</reference>